<feature type="transmembrane region" description="Helical" evidence="1">
    <location>
        <begin position="428"/>
        <end position="448"/>
    </location>
</feature>
<keyword evidence="1" id="KW-0472">Membrane</keyword>
<keyword evidence="3" id="KW-1185">Reference proteome</keyword>
<organism evidence="2 3">
    <name type="scientific">Cladophialophora bantiana (strain ATCC 10958 / CBS 173.52 / CDC B-1940 / NIH 8579)</name>
    <name type="common">Xylohypha bantiana</name>
    <dbReference type="NCBI Taxonomy" id="1442370"/>
    <lineage>
        <taxon>Eukaryota</taxon>
        <taxon>Fungi</taxon>
        <taxon>Dikarya</taxon>
        <taxon>Ascomycota</taxon>
        <taxon>Pezizomycotina</taxon>
        <taxon>Eurotiomycetes</taxon>
        <taxon>Chaetothyriomycetidae</taxon>
        <taxon>Chaetothyriales</taxon>
        <taxon>Herpotrichiellaceae</taxon>
        <taxon>Cladophialophora</taxon>
    </lineage>
</organism>
<dbReference type="VEuPathDB" id="FungiDB:Z519_08701"/>
<evidence type="ECO:0000313" key="2">
    <source>
        <dbReference type="EMBL" id="KIW90918.1"/>
    </source>
</evidence>
<gene>
    <name evidence="2" type="ORF">Z519_08701</name>
</gene>
<evidence type="ECO:0000256" key="1">
    <source>
        <dbReference type="SAM" id="Phobius"/>
    </source>
</evidence>
<dbReference type="Proteomes" id="UP000053789">
    <property type="component" value="Unassembled WGS sequence"/>
</dbReference>
<dbReference type="GeneID" id="27701629"/>
<dbReference type="RefSeq" id="XP_016617587.1">
    <property type="nucleotide sequence ID" value="XM_016766429.1"/>
</dbReference>
<name>A0A0D2HCA9_CLAB1</name>
<keyword evidence="1" id="KW-0812">Transmembrane</keyword>
<accession>A0A0D2HCA9</accession>
<evidence type="ECO:0000313" key="3">
    <source>
        <dbReference type="Proteomes" id="UP000053789"/>
    </source>
</evidence>
<dbReference type="EMBL" id="KN846992">
    <property type="protein sequence ID" value="KIW90918.1"/>
    <property type="molecule type" value="Genomic_DNA"/>
</dbReference>
<feature type="transmembrane region" description="Helical" evidence="1">
    <location>
        <begin position="460"/>
        <end position="483"/>
    </location>
</feature>
<dbReference type="OrthoDB" id="10071171at2759"/>
<dbReference type="AlphaFoldDB" id="A0A0D2HCA9"/>
<protein>
    <submittedName>
        <fullName evidence="2">Uncharacterized protein</fullName>
    </submittedName>
</protein>
<dbReference type="HOGENOM" id="CLU_562565_0_0_1"/>
<reference evidence="2" key="1">
    <citation type="submission" date="2015-01" db="EMBL/GenBank/DDBJ databases">
        <title>The Genome Sequence of Cladophialophora bantiana CBS 173.52.</title>
        <authorList>
            <consortium name="The Broad Institute Genomics Platform"/>
            <person name="Cuomo C."/>
            <person name="de Hoog S."/>
            <person name="Gorbushina A."/>
            <person name="Stielow B."/>
            <person name="Teixiera M."/>
            <person name="Abouelleil A."/>
            <person name="Chapman S.B."/>
            <person name="Priest M."/>
            <person name="Young S.K."/>
            <person name="Wortman J."/>
            <person name="Nusbaum C."/>
            <person name="Birren B."/>
        </authorList>
    </citation>
    <scope>NUCLEOTIDE SEQUENCE [LARGE SCALE GENOMIC DNA]</scope>
    <source>
        <strain evidence="2">CBS 173.52</strain>
    </source>
</reference>
<sequence>MTAHDAYYEPSHEKVQCSEEICIEFDAARTISEPDSSLQPESQLPPESTVHVDVWPAEFKRPRNLNLAMENRPCIEVAEESRHLRDMISEFMQDPKGYGGSDPRADQVRDFCLGTCLGAVRDQQEASYVAWLDERSFENGQCCPRPYQGPLTARELYAQLRKPVGHLFLDPISHGMSLTSLGVAISTSVISGNGTPRESIENGCSDEYKTSTHEISSAFQAHKRHGKSQRDKKSKASKFIRFITDLDPKSIYALISTVSKTQAAPLRDAIYKHLAFQAHFEASFSLGGFHGFPLVFHLPYFPLDDHRWIAYCFVDTYFDGEDEWRESVVEYRRDRESEYGFNADPLTYGNVDADMPILDPRGYFLRVLEHRLYQVWREWLTVIDKIKEHLQRQDHLEFHLGTSIQQLELLQLQLNIGSRKVDEDVGHFSWLIMVYVSLVAIATSVFSMDPVVIPFIQRSFGSFLAVILVLSFTGLVVHSLVFWDK</sequence>
<keyword evidence="1" id="KW-1133">Transmembrane helix</keyword>
<proteinExistence type="predicted"/>